<comment type="caution">
    <text evidence="4">The sequence shown here is derived from an EMBL/GenBank/DDBJ whole genome shotgun (WGS) entry which is preliminary data.</text>
</comment>
<organism evidence="4 5">
    <name type="scientific">Marivivens niveibacter</name>
    <dbReference type="NCBI Taxonomy" id="1930667"/>
    <lineage>
        <taxon>Bacteria</taxon>
        <taxon>Pseudomonadati</taxon>
        <taxon>Pseudomonadota</taxon>
        <taxon>Alphaproteobacteria</taxon>
        <taxon>Rhodobacterales</taxon>
        <taxon>Paracoccaceae</taxon>
        <taxon>Marivivens group</taxon>
        <taxon>Marivivens</taxon>
    </lineage>
</organism>
<evidence type="ECO:0000256" key="2">
    <source>
        <dbReference type="ARBA" id="ARBA00011741"/>
    </source>
</evidence>
<evidence type="ECO:0000256" key="1">
    <source>
        <dbReference type="ARBA" id="ARBA00004886"/>
    </source>
</evidence>
<protein>
    <submittedName>
        <fullName evidence="4">Pyrroloquinoline quinone biosynthesis protein PqqD</fullName>
    </submittedName>
</protein>
<accession>A0A251WVP5</accession>
<dbReference type="EMBL" id="MSPP01000006">
    <property type="protein sequence ID" value="OUD08331.1"/>
    <property type="molecule type" value="Genomic_DNA"/>
</dbReference>
<keyword evidence="3" id="KW-0884">PQQ biosynthesis</keyword>
<reference evidence="4 5" key="1">
    <citation type="submission" date="2016-12" db="EMBL/GenBank/DDBJ databases">
        <title>The draft genome sequence of HSLHS2.</title>
        <authorList>
            <person name="Hu D."/>
            <person name="Wang L."/>
            <person name="Shao Z."/>
        </authorList>
    </citation>
    <scope>NUCLEOTIDE SEQUENCE [LARGE SCALE GENOMIC DNA]</scope>
    <source>
        <strain evidence="4">MCCC 1A06712</strain>
    </source>
</reference>
<dbReference type="Proteomes" id="UP000194664">
    <property type="component" value="Unassembled WGS sequence"/>
</dbReference>
<name>A0A251WVP5_9RHOB</name>
<dbReference type="InterPro" id="IPR022479">
    <property type="entry name" value="PqqD_bac"/>
</dbReference>
<sequence length="91" mass="10164">MIADGAIPIVPRGVRLHQDRARNRWVLLAPEKTIALDQIGYAILSEVDNRSEFGEIVSRLASKYEAPVEQIRPDVAGFINTLAARRILEVI</sequence>
<dbReference type="Pfam" id="PF05402">
    <property type="entry name" value="PqqD"/>
    <property type="match status" value="1"/>
</dbReference>
<dbReference type="OrthoDB" id="7995890at2"/>
<dbReference type="GO" id="GO:0048038">
    <property type="term" value="F:quinone binding"/>
    <property type="evidence" value="ECO:0007669"/>
    <property type="project" value="InterPro"/>
</dbReference>
<dbReference type="NCBIfam" id="TIGR03859">
    <property type="entry name" value="PQQ_PqqD"/>
    <property type="match status" value="1"/>
</dbReference>
<dbReference type="InterPro" id="IPR008792">
    <property type="entry name" value="PQQD"/>
</dbReference>
<evidence type="ECO:0000313" key="5">
    <source>
        <dbReference type="Proteomes" id="UP000194664"/>
    </source>
</evidence>
<gene>
    <name evidence="4" type="ORF">BVC71_14260</name>
</gene>
<comment type="pathway">
    <text evidence="1">Cofactor biosynthesis; pyrroloquinoline quinone biosynthesis.</text>
</comment>
<comment type="subunit">
    <text evidence="2">Monomer. Interacts with PqqE.</text>
</comment>
<proteinExistence type="predicted"/>
<dbReference type="GO" id="GO:0018189">
    <property type="term" value="P:pyrroloquinoline quinone biosynthetic process"/>
    <property type="evidence" value="ECO:0007669"/>
    <property type="project" value="UniProtKB-UniPathway"/>
</dbReference>
<dbReference type="InterPro" id="IPR041881">
    <property type="entry name" value="PqqD_sf"/>
</dbReference>
<dbReference type="UniPathway" id="UPA00539"/>
<dbReference type="Gene3D" id="1.10.10.1150">
    <property type="entry name" value="Coenzyme PQQ synthesis protein D (PqqD)"/>
    <property type="match status" value="1"/>
</dbReference>
<dbReference type="RefSeq" id="WP_086452362.1">
    <property type="nucleotide sequence ID" value="NZ_MSPP01000006.1"/>
</dbReference>
<keyword evidence="5" id="KW-1185">Reference proteome</keyword>
<evidence type="ECO:0000256" key="3">
    <source>
        <dbReference type="ARBA" id="ARBA00022905"/>
    </source>
</evidence>
<evidence type="ECO:0000313" key="4">
    <source>
        <dbReference type="EMBL" id="OUD08331.1"/>
    </source>
</evidence>
<dbReference type="AlphaFoldDB" id="A0A251WVP5"/>